<dbReference type="VEuPathDB" id="FungiDB:PABG_11672"/>
<dbReference type="EMBL" id="LZYO01000023">
    <property type="protein sequence ID" value="ODH43341.1"/>
    <property type="molecule type" value="Genomic_DNA"/>
</dbReference>
<proteinExistence type="predicted"/>
<reference evidence="1 2" key="1">
    <citation type="submission" date="2016-06" db="EMBL/GenBank/DDBJ databases">
        <authorList>
            <person name="Kjaerup R.B."/>
            <person name="Dalgaard T.S."/>
            <person name="Juul-Madsen H.R."/>
        </authorList>
    </citation>
    <scope>NUCLEOTIDE SEQUENCE [LARGE SCALE GENOMIC DNA]</scope>
    <source>
        <strain evidence="1 2">Pb300</strain>
    </source>
</reference>
<organism evidence="1 2">
    <name type="scientific">Paracoccidioides brasiliensis</name>
    <dbReference type="NCBI Taxonomy" id="121759"/>
    <lineage>
        <taxon>Eukaryota</taxon>
        <taxon>Fungi</taxon>
        <taxon>Dikarya</taxon>
        <taxon>Ascomycota</taxon>
        <taxon>Pezizomycotina</taxon>
        <taxon>Eurotiomycetes</taxon>
        <taxon>Eurotiomycetidae</taxon>
        <taxon>Onygenales</taxon>
        <taxon>Ajellomycetaceae</taxon>
        <taxon>Paracoccidioides</taxon>
    </lineage>
</organism>
<comment type="caution">
    <text evidence="1">The sequence shown here is derived from an EMBL/GenBank/DDBJ whole genome shotgun (WGS) entry which is preliminary data.</text>
</comment>
<evidence type="ECO:0000313" key="2">
    <source>
        <dbReference type="Proteomes" id="UP000242814"/>
    </source>
</evidence>
<accession>A0A1D2JMK4</accession>
<dbReference type="Proteomes" id="UP000242814">
    <property type="component" value="Unassembled WGS sequence"/>
</dbReference>
<gene>
    <name evidence="1" type="ORF">ACO22_01061</name>
</gene>
<protein>
    <submittedName>
        <fullName evidence="1">Uncharacterized protein</fullName>
    </submittedName>
</protein>
<name>A0A1D2JMK4_PARBR</name>
<evidence type="ECO:0000313" key="1">
    <source>
        <dbReference type="EMBL" id="ODH43341.1"/>
    </source>
</evidence>
<dbReference type="VEuPathDB" id="FungiDB:PADG_01577"/>
<dbReference type="AlphaFoldDB" id="A0A1D2JMK4"/>
<sequence>MYEGQNSPHLIGFVPTSMFTYIALRKIRLRIYVCQLVQAGAMRLVCDYTLLPFPKIYDAYVDESADRGGSSLWTTFQGSVMRGVWDNPTSEQQSTTILGQPELIVLLAMTLRFVLARNRFWALWNGVGVLTSGLNIKAVKLAQDNLLGVDHVASFVRVQPPHSIVFTHGDIASSNILIHGDSNGCDVGLANGRILPGILGGAVDKGRAAPGHLNHAVLLHLQQIVQG</sequence>